<reference evidence="2" key="1">
    <citation type="submission" date="2021-12" db="EMBL/GenBank/DDBJ databases">
        <authorList>
            <person name="Zaccaron A."/>
            <person name="Stergiopoulos I."/>
        </authorList>
    </citation>
    <scope>NUCLEOTIDE SEQUENCE</scope>
    <source>
        <strain evidence="2">Race5_Kim</strain>
    </source>
</reference>
<reference evidence="2" key="2">
    <citation type="journal article" date="2022" name="Microb. Genom.">
        <title>A chromosome-scale genome assembly of the tomato pathogen Cladosporium fulvum reveals a compartmentalized genome architecture and the presence of a dispensable chromosome.</title>
        <authorList>
            <person name="Zaccaron A.Z."/>
            <person name="Chen L.H."/>
            <person name="Samaras A."/>
            <person name="Stergiopoulos I."/>
        </authorList>
    </citation>
    <scope>NUCLEOTIDE SEQUENCE</scope>
    <source>
        <strain evidence="2">Race5_Kim</strain>
    </source>
</reference>
<organism evidence="2 3">
    <name type="scientific">Passalora fulva</name>
    <name type="common">Tomato leaf mold</name>
    <name type="synonym">Cladosporium fulvum</name>
    <dbReference type="NCBI Taxonomy" id="5499"/>
    <lineage>
        <taxon>Eukaryota</taxon>
        <taxon>Fungi</taxon>
        <taxon>Dikarya</taxon>
        <taxon>Ascomycota</taxon>
        <taxon>Pezizomycotina</taxon>
        <taxon>Dothideomycetes</taxon>
        <taxon>Dothideomycetidae</taxon>
        <taxon>Mycosphaerellales</taxon>
        <taxon>Mycosphaerellaceae</taxon>
        <taxon>Fulvia</taxon>
    </lineage>
</organism>
<protein>
    <submittedName>
        <fullName evidence="2">Uncharacterized protein</fullName>
    </submittedName>
</protein>
<dbReference type="EMBL" id="CP090171">
    <property type="protein sequence ID" value="UJO22291.1"/>
    <property type="molecule type" value="Genomic_DNA"/>
</dbReference>
<dbReference type="RefSeq" id="XP_047766657.1">
    <property type="nucleotide sequence ID" value="XM_047908186.1"/>
</dbReference>
<dbReference type="Proteomes" id="UP000756132">
    <property type="component" value="Chromosome 9"/>
</dbReference>
<evidence type="ECO:0000313" key="2">
    <source>
        <dbReference type="EMBL" id="UJO22291.1"/>
    </source>
</evidence>
<dbReference type="KEGG" id="ffu:CLAFUR5_09038"/>
<evidence type="ECO:0000313" key="3">
    <source>
        <dbReference type="Proteomes" id="UP000756132"/>
    </source>
</evidence>
<keyword evidence="3" id="KW-1185">Reference proteome</keyword>
<gene>
    <name evidence="2" type="ORF">CLAFUR5_09038</name>
</gene>
<dbReference type="AlphaFoldDB" id="A0A9Q8PH26"/>
<evidence type="ECO:0000256" key="1">
    <source>
        <dbReference type="SAM" id="SignalP"/>
    </source>
</evidence>
<accession>A0A9Q8PH26</accession>
<proteinExistence type="predicted"/>
<dbReference type="GeneID" id="71988916"/>
<feature type="signal peptide" evidence="1">
    <location>
        <begin position="1"/>
        <end position="15"/>
    </location>
</feature>
<keyword evidence="1" id="KW-0732">Signal</keyword>
<sequence length="206" mass="22745">MLLMQLLQLSSPVASDTVEIAVPTTVMRINFKDRGEIRVAEEDEASILIRPAASSLCHLSSPLSLRKKDPETDEDWTLSSGAPVANHLQEPVGRRVLTYFQCSKSSKLYGLSDAKLLAGDRLWQPPNARFSFIVRPVTSSEVTIVGRAQLFELDVNDHNARAVTPQHSSLDKELVGEETCIQLGINQLMCLAWLTTTSDLTDPSQK</sequence>
<feature type="chain" id="PRO_5040309106" evidence="1">
    <location>
        <begin position="16"/>
        <end position="206"/>
    </location>
</feature>
<name>A0A9Q8PH26_PASFU</name>